<dbReference type="SUPFAM" id="SSF46785">
    <property type="entry name" value="Winged helix' DNA-binding domain"/>
    <property type="match status" value="1"/>
</dbReference>
<dbReference type="Gene3D" id="3.40.190.290">
    <property type="match status" value="1"/>
</dbReference>
<keyword evidence="4" id="KW-0804">Transcription</keyword>
<dbReference type="CDD" id="cd08472">
    <property type="entry name" value="PBP2_CrgA_like_3"/>
    <property type="match status" value="1"/>
</dbReference>
<feature type="domain" description="HTH lysR-type" evidence="5">
    <location>
        <begin position="1"/>
        <end position="59"/>
    </location>
</feature>
<name>A0A367X306_9PROT</name>
<dbReference type="EMBL" id="JPWJ01000009">
    <property type="protein sequence ID" value="RCK48045.1"/>
    <property type="molecule type" value="Genomic_DNA"/>
</dbReference>
<dbReference type="InterPro" id="IPR036390">
    <property type="entry name" value="WH_DNA-bd_sf"/>
</dbReference>
<dbReference type="PANTHER" id="PTHR30537:SF72">
    <property type="entry name" value="LYSR FAMILY TRANSCRIPTIONAL REGULATOR"/>
    <property type="match status" value="1"/>
</dbReference>
<evidence type="ECO:0000256" key="2">
    <source>
        <dbReference type="ARBA" id="ARBA00023015"/>
    </source>
</evidence>
<comment type="caution">
    <text evidence="6">The sequence shown here is derived from an EMBL/GenBank/DDBJ whole genome shotgun (WGS) entry which is preliminary data.</text>
</comment>
<dbReference type="GO" id="GO:0043565">
    <property type="term" value="F:sequence-specific DNA binding"/>
    <property type="evidence" value="ECO:0007669"/>
    <property type="project" value="TreeGrafter"/>
</dbReference>
<dbReference type="RefSeq" id="WP_197467418.1">
    <property type="nucleotide sequence ID" value="NZ_JPWJ01000009.1"/>
</dbReference>
<dbReference type="PANTHER" id="PTHR30537">
    <property type="entry name" value="HTH-TYPE TRANSCRIPTIONAL REGULATOR"/>
    <property type="match status" value="1"/>
</dbReference>
<dbReference type="GO" id="GO:0006351">
    <property type="term" value="P:DNA-templated transcription"/>
    <property type="evidence" value="ECO:0007669"/>
    <property type="project" value="TreeGrafter"/>
</dbReference>
<dbReference type="Pfam" id="PF00126">
    <property type="entry name" value="HTH_1"/>
    <property type="match status" value="1"/>
</dbReference>
<dbReference type="InterPro" id="IPR000847">
    <property type="entry name" value="LysR_HTH_N"/>
</dbReference>
<evidence type="ECO:0000313" key="6">
    <source>
        <dbReference type="EMBL" id="RCK48045.1"/>
    </source>
</evidence>
<dbReference type="FunFam" id="1.10.10.10:FF:000001">
    <property type="entry name" value="LysR family transcriptional regulator"/>
    <property type="match status" value="1"/>
</dbReference>
<dbReference type="InterPro" id="IPR005119">
    <property type="entry name" value="LysR_subst-bd"/>
</dbReference>
<evidence type="ECO:0000256" key="3">
    <source>
        <dbReference type="ARBA" id="ARBA00023125"/>
    </source>
</evidence>
<keyword evidence="2" id="KW-0805">Transcription regulation</keyword>
<gene>
    <name evidence="6" type="ORF">TH44_16020</name>
</gene>
<reference evidence="6 7" key="1">
    <citation type="submission" date="2014-07" db="EMBL/GenBank/DDBJ databases">
        <title>Draft genome sequence of Thalassospira xiamenensis IB13.</title>
        <authorList>
            <person name="Lai Q."/>
            <person name="Shao Z."/>
        </authorList>
    </citation>
    <scope>NUCLEOTIDE SEQUENCE [LARGE SCALE GENOMIC DNA]</scope>
    <source>
        <strain evidence="6 7">IB13</strain>
    </source>
</reference>
<dbReference type="Pfam" id="PF03466">
    <property type="entry name" value="LysR_substrate"/>
    <property type="match status" value="1"/>
</dbReference>
<protein>
    <submittedName>
        <fullName evidence="6">Transcriptional regulator</fullName>
    </submittedName>
</protein>
<dbReference type="InterPro" id="IPR036388">
    <property type="entry name" value="WH-like_DNA-bd_sf"/>
</dbReference>
<evidence type="ECO:0000256" key="1">
    <source>
        <dbReference type="ARBA" id="ARBA00009437"/>
    </source>
</evidence>
<proteinExistence type="inferred from homology"/>
<dbReference type="InterPro" id="IPR058163">
    <property type="entry name" value="LysR-type_TF_proteobact-type"/>
</dbReference>
<dbReference type="SUPFAM" id="SSF53850">
    <property type="entry name" value="Periplasmic binding protein-like II"/>
    <property type="match status" value="1"/>
</dbReference>
<evidence type="ECO:0000256" key="4">
    <source>
        <dbReference type="ARBA" id="ARBA00023163"/>
    </source>
</evidence>
<dbReference type="Gene3D" id="1.10.10.10">
    <property type="entry name" value="Winged helix-like DNA-binding domain superfamily/Winged helix DNA-binding domain"/>
    <property type="match status" value="1"/>
</dbReference>
<evidence type="ECO:0000259" key="5">
    <source>
        <dbReference type="PROSITE" id="PS50931"/>
    </source>
</evidence>
<evidence type="ECO:0000313" key="7">
    <source>
        <dbReference type="Proteomes" id="UP000252266"/>
    </source>
</evidence>
<accession>A0A367X306</accession>
<comment type="similarity">
    <text evidence="1">Belongs to the LysR transcriptional regulatory family.</text>
</comment>
<dbReference type="Proteomes" id="UP000252266">
    <property type="component" value="Unassembled WGS sequence"/>
</dbReference>
<keyword evidence="3" id="KW-0238">DNA-binding</keyword>
<organism evidence="6 7">
    <name type="scientific">Thalassospira xiamenensis</name>
    <dbReference type="NCBI Taxonomy" id="220697"/>
    <lineage>
        <taxon>Bacteria</taxon>
        <taxon>Pseudomonadati</taxon>
        <taxon>Pseudomonadota</taxon>
        <taxon>Alphaproteobacteria</taxon>
        <taxon>Rhodospirillales</taxon>
        <taxon>Thalassospiraceae</taxon>
        <taxon>Thalassospira</taxon>
    </lineage>
</organism>
<sequence length="302" mass="33649">MNRLKAMEIFVRIVQAGGFGKAAETLSLPPSTVTRAIKELEDYLGVSLLNRTTRKLSLTVDGASYFTDCQRVLHEIELVEASFPGRAGRAQGILRVDTTASIARHFIVPRLQDFQESYPDVKLFLTARDNVVDLFQDGIDCVIRTGIPADTTSLITRRLHSFRWVVCAAPSYLEKYGRPSNLDDLQKHHLVGYVASATGRPIDWTFEVNRQQRHIPANDRLIVNDTDAYISCALAGLGLIRAASYIVDPLIQSGALCEVLPENTAPPEPVSIMYPHNRHISPTVRAFIDWSIQTFSAHKHPS</sequence>
<dbReference type="PROSITE" id="PS50931">
    <property type="entry name" value="HTH_LYSR"/>
    <property type="match status" value="1"/>
</dbReference>
<dbReference type="GO" id="GO:0003700">
    <property type="term" value="F:DNA-binding transcription factor activity"/>
    <property type="evidence" value="ECO:0007669"/>
    <property type="project" value="InterPro"/>
</dbReference>
<dbReference type="AlphaFoldDB" id="A0A367X306"/>